<keyword evidence="3" id="KW-1185">Reference proteome</keyword>
<sequence length="406" mass="44192">MTIDELVRRTLRDWSDEARVPSDLASRVLRRRRRSGVKAFAVVAGATAAVVAGALTVPALVQKGQVDDSRSAVVVLTEPSPSAETVGDPESAPPRTLVAAGGTAVYSYYVWDQVKISDDRQVLTRAWSLYDKGGQTYEQTPWAWLDVAPGGESVAVLEQVPARRVGVVTGRGGEVRWIDLERPAGAVRWSPDAKKLLVTNYGGNPDESYVPVNNSQKMMPTSRTGYTVVDLDSGQSAFHALEPDENNRFGGRQDFSWSTDGTLVWEHNSTPPGTKKFYDLDGNPRPGPPGAAETYEAAGVSPDGRWIPAQTPDKNAAMALKDVRTGEVLSVKPIDGQWIEQLVAWADDGHVITWACESKGFNSCVGSEFRNRLLLVDVNGGEAVPLTGYRENNQKPGSWEPVFTRR</sequence>
<evidence type="ECO:0000313" key="3">
    <source>
        <dbReference type="Proteomes" id="UP000199111"/>
    </source>
</evidence>
<dbReference type="AlphaFoldDB" id="A0A1I3RIC4"/>
<organism evidence="2 3">
    <name type="scientific">Streptosporangium canum</name>
    <dbReference type="NCBI Taxonomy" id="324952"/>
    <lineage>
        <taxon>Bacteria</taxon>
        <taxon>Bacillati</taxon>
        <taxon>Actinomycetota</taxon>
        <taxon>Actinomycetes</taxon>
        <taxon>Streptosporangiales</taxon>
        <taxon>Streptosporangiaceae</taxon>
        <taxon>Streptosporangium</taxon>
    </lineage>
</organism>
<dbReference type="SUPFAM" id="SSF82171">
    <property type="entry name" value="DPP6 N-terminal domain-like"/>
    <property type="match status" value="1"/>
</dbReference>
<dbReference type="EMBL" id="FOQY01000009">
    <property type="protein sequence ID" value="SFJ46364.1"/>
    <property type="molecule type" value="Genomic_DNA"/>
</dbReference>
<keyword evidence="1" id="KW-0472">Membrane</keyword>
<keyword evidence="1" id="KW-1133">Transmembrane helix</keyword>
<dbReference type="InterPro" id="IPR011042">
    <property type="entry name" value="6-blade_b-propeller_TolB-like"/>
</dbReference>
<evidence type="ECO:0008006" key="4">
    <source>
        <dbReference type="Google" id="ProtNLM"/>
    </source>
</evidence>
<dbReference type="RefSeq" id="WP_093887692.1">
    <property type="nucleotide sequence ID" value="NZ_FOQY01000009.1"/>
</dbReference>
<gene>
    <name evidence="2" type="ORF">SAMN05216275_10959</name>
</gene>
<accession>A0A1I3RIC4</accession>
<dbReference type="GeneID" id="96298855"/>
<protein>
    <recommendedName>
        <fullName evidence="4">WD40-like Beta Propeller Repeat</fullName>
    </recommendedName>
</protein>
<dbReference type="Gene3D" id="2.120.10.30">
    <property type="entry name" value="TolB, C-terminal domain"/>
    <property type="match status" value="1"/>
</dbReference>
<feature type="transmembrane region" description="Helical" evidence="1">
    <location>
        <begin position="39"/>
        <end position="61"/>
    </location>
</feature>
<reference evidence="3" key="1">
    <citation type="submission" date="2016-10" db="EMBL/GenBank/DDBJ databases">
        <authorList>
            <person name="Varghese N."/>
            <person name="Submissions S."/>
        </authorList>
    </citation>
    <scope>NUCLEOTIDE SEQUENCE [LARGE SCALE GENOMIC DNA]</scope>
    <source>
        <strain evidence="3">CGMCC 4.2126</strain>
    </source>
</reference>
<proteinExistence type="predicted"/>
<keyword evidence="1" id="KW-0812">Transmembrane</keyword>
<evidence type="ECO:0000313" key="2">
    <source>
        <dbReference type="EMBL" id="SFJ46364.1"/>
    </source>
</evidence>
<dbReference type="Proteomes" id="UP000199111">
    <property type="component" value="Unassembled WGS sequence"/>
</dbReference>
<name>A0A1I3RIC4_9ACTN</name>
<evidence type="ECO:0000256" key="1">
    <source>
        <dbReference type="SAM" id="Phobius"/>
    </source>
</evidence>